<feature type="coiled-coil region" evidence="1">
    <location>
        <begin position="98"/>
        <end position="129"/>
    </location>
</feature>
<accession>A0ABR9EJ89</accession>
<gene>
    <name evidence="3" type="ORF">PAUR_b1121</name>
</gene>
<name>A0ABR9EJ89_9GAMM</name>
<comment type="caution">
    <text evidence="3">The sequence shown here is derived from an EMBL/GenBank/DDBJ whole genome shotgun (WGS) entry which is preliminary data.</text>
</comment>
<keyword evidence="1" id="KW-0175">Coiled coil</keyword>
<sequence>MNFNSLPPQAYSNLDINNLAKTSTKTAQENNAANTQATDTDNKPVSTPVEPEKSQDDAAQASAKNRKEDISDQEKIVGNIRILQARIGEVRADKTLSKDEQTAQVAKLKEQLDEQLQNVQLVIKKQTSTLVQSLFASNGSSHSGMIFNNRA</sequence>
<evidence type="ECO:0000256" key="2">
    <source>
        <dbReference type="SAM" id="MobiDB-lite"/>
    </source>
</evidence>
<organism evidence="3 4">
    <name type="scientific">Pseudoalteromonas aurantia 208</name>
    <dbReference type="NCBI Taxonomy" id="1314867"/>
    <lineage>
        <taxon>Bacteria</taxon>
        <taxon>Pseudomonadati</taxon>
        <taxon>Pseudomonadota</taxon>
        <taxon>Gammaproteobacteria</taxon>
        <taxon>Alteromonadales</taxon>
        <taxon>Pseudoalteromonadaceae</taxon>
        <taxon>Pseudoalteromonas</taxon>
    </lineage>
</organism>
<proteinExistence type="predicted"/>
<evidence type="ECO:0000313" key="3">
    <source>
        <dbReference type="EMBL" id="MBE0370974.1"/>
    </source>
</evidence>
<protein>
    <recommendedName>
        <fullName evidence="5">Orphan protein</fullName>
    </recommendedName>
</protein>
<dbReference type="RefSeq" id="WP_192509992.1">
    <property type="nucleotide sequence ID" value="NZ_AQGV01000015.1"/>
</dbReference>
<keyword evidence="4" id="KW-1185">Reference proteome</keyword>
<feature type="compositionally biased region" description="Low complexity" evidence="2">
    <location>
        <begin position="26"/>
        <end position="39"/>
    </location>
</feature>
<dbReference type="EMBL" id="AQGV01000015">
    <property type="protein sequence ID" value="MBE0370974.1"/>
    <property type="molecule type" value="Genomic_DNA"/>
</dbReference>
<evidence type="ECO:0008006" key="5">
    <source>
        <dbReference type="Google" id="ProtNLM"/>
    </source>
</evidence>
<dbReference type="Proteomes" id="UP000615755">
    <property type="component" value="Unassembled WGS sequence"/>
</dbReference>
<reference evidence="3 4" key="1">
    <citation type="submission" date="2015-03" db="EMBL/GenBank/DDBJ databases">
        <title>Genome sequence of Pseudoalteromonas aurantia.</title>
        <authorList>
            <person name="Xie B.-B."/>
            <person name="Rong J.-C."/>
            <person name="Qin Q.-L."/>
            <person name="Zhang Y.-Z."/>
        </authorList>
    </citation>
    <scope>NUCLEOTIDE SEQUENCE [LARGE SCALE GENOMIC DNA]</scope>
    <source>
        <strain evidence="3 4">208</strain>
    </source>
</reference>
<evidence type="ECO:0000313" key="4">
    <source>
        <dbReference type="Proteomes" id="UP000615755"/>
    </source>
</evidence>
<evidence type="ECO:0000256" key="1">
    <source>
        <dbReference type="SAM" id="Coils"/>
    </source>
</evidence>
<feature type="region of interest" description="Disordered" evidence="2">
    <location>
        <begin position="21"/>
        <end position="72"/>
    </location>
</feature>